<feature type="transmembrane region" description="Helical" evidence="2">
    <location>
        <begin position="44"/>
        <end position="64"/>
    </location>
</feature>
<feature type="transmembrane region" description="Helical" evidence="2">
    <location>
        <begin position="143"/>
        <end position="163"/>
    </location>
</feature>
<evidence type="ECO:0000313" key="4">
    <source>
        <dbReference type="Proteomes" id="UP000325313"/>
    </source>
</evidence>
<evidence type="ECO:0000313" key="3">
    <source>
        <dbReference type="EMBL" id="KAA1127780.1"/>
    </source>
</evidence>
<sequence length="430" mass="47942">MPENRSYHVPASLASASLAAHEIAREMTSSINVPTLQNASDHDLTGVVFGFTLGFGFFVICHAVKRTRKISAFTIMTWLTILVTSVSAWMVFFNLENIVHRPLAYYVVLSILWAIQSQCVLQIIVSRIVLIWSNPDHIRRLRWGVFTWVALINLSSIPARIQISAAYTKFETFWEPSEKTLCLLTDAFLNVIFIISVRKTLISNGLTKYNELVKFNVFVIGLSIALDLGIVSSMLGFNTLAIIDGSLKLPSSIHKTKVDGGYWPFSLPYESLNSLSGFVKLKTELLMNELIVKVIKSENQMKMLSDNAIGSSDSSSVLQGFQTAMYRKGSNFRKQEHNIQGTRERILSTSTISRPQLRMSLTAPPGRFYRPGSGSLADLESGHSSGIDLHSPGYTSQSNRLSSDKEWEIPSPAGSFELRRSNELLIPVKI</sequence>
<evidence type="ECO:0000256" key="2">
    <source>
        <dbReference type="SAM" id="Phobius"/>
    </source>
</evidence>
<gene>
    <name evidence="3" type="ORF">PGTUg99_007344</name>
</gene>
<evidence type="ECO:0000256" key="1">
    <source>
        <dbReference type="SAM" id="MobiDB-lite"/>
    </source>
</evidence>
<feature type="transmembrane region" description="Helical" evidence="2">
    <location>
        <begin position="183"/>
        <end position="201"/>
    </location>
</feature>
<evidence type="ECO:0008006" key="5">
    <source>
        <dbReference type="Google" id="ProtNLM"/>
    </source>
</evidence>
<organism evidence="3 4">
    <name type="scientific">Puccinia graminis f. sp. tritici</name>
    <dbReference type="NCBI Taxonomy" id="56615"/>
    <lineage>
        <taxon>Eukaryota</taxon>
        <taxon>Fungi</taxon>
        <taxon>Dikarya</taxon>
        <taxon>Basidiomycota</taxon>
        <taxon>Pucciniomycotina</taxon>
        <taxon>Pucciniomycetes</taxon>
        <taxon>Pucciniales</taxon>
        <taxon>Pucciniaceae</taxon>
        <taxon>Puccinia</taxon>
    </lineage>
</organism>
<name>A0A5B0RPS0_PUCGR</name>
<dbReference type="Proteomes" id="UP000325313">
    <property type="component" value="Unassembled WGS sequence"/>
</dbReference>
<dbReference type="EMBL" id="VDEP01000150">
    <property type="protein sequence ID" value="KAA1127780.1"/>
    <property type="molecule type" value="Genomic_DNA"/>
</dbReference>
<keyword evidence="2" id="KW-0812">Transmembrane</keyword>
<reference evidence="3 4" key="1">
    <citation type="submission" date="2019-05" db="EMBL/GenBank/DDBJ databases">
        <title>Emergence of the Ug99 lineage of the wheat stem rust pathogen through somatic hybridization.</title>
        <authorList>
            <person name="Li F."/>
            <person name="Upadhyaya N.M."/>
            <person name="Sperschneider J."/>
            <person name="Matny O."/>
            <person name="Nguyen-Phuc H."/>
            <person name="Mago R."/>
            <person name="Raley C."/>
            <person name="Miller M.E."/>
            <person name="Silverstein K.A.T."/>
            <person name="Henningsen E."/>
            <person name="Hirsch C.D."/>
            <person name="Visser B."/>
            <person name="Pretorius Z.A."/>
            <person name="Steffenson B.J."/>
            <person name="Schwessinger B."/>
            <person name="Dodds P.N."/>
            <person name="Figueroa M."/>
        </authorList>
    </citation>
    <scope>NUCLEOTIDE SEQUENCE [LARGE SCALE GENOMIC DNA]</scope>
    <source>
        <strain evidence="3 4">Ug99</strain>
    </source>
</reference>
<feature type="transmembrane region" description="Helical" evidence="2">
    <location>
        <begin position="213"/>
        <end position="237"/>
    </location>
</feature>
<feature type="transmembrane region" description="Helical" evidence="2">
    <location>
        <begin position="104"/>
        <end position="131"/>
    </location>
</feature>
<dbReference type="PANTHER" id="PTHR35179">
    <property type="entry name" value="PROTEIN CBG02620"/>
    <property type="match status" value="1"/>
</dbReference>
<feature type="region of interest" description="Disordered" evidence="1">
    <location>
        <begin position="372"/>
        <end position="406"/>
    </location>
</feature>
<proteinExistence type="predicted"/>
<comment type="caution">
    <text evidence="3">The sequence shown here is derived from an EMBL/GenBank/DDBJ whole genome shotgun (WGS) entry which is preliminary data.</text>
</comment>
<feature type="transmembrane region" description="Helical" evidence="2">
    <location>
        <begin position="71"/>
        <end position="92"/>
    </location>
</feature>
<dbReference type="AlphaFoldDB" id="A0A5B0RPS0"/>
<keyword evidence="2" id="KW-1133">Transmembrane helix</keyword>
<accession>A0A5B0RPS0</accession>
<dbReference type="PANTHER" id="PTHR35179:SF2">
    <property type="entry name" value="START DOMAIN-CONTAINING PROTEIN"/>
    <property type="match status" value="1"/>
</dbReference>
<protein>
    <recommendedName>
        <fullName evidence="5">Integral membrane protein</fullName>
    </recommendedName>
</protein>
<keyword evidence="2" id="KW-0472">Membrane</keyword>